<dbReference type="VEuPathDB" id="ToxoDB:cyc_02437"/>
<dbReference type="InParanoid" id="A0A1D3CYY8"/>
<reference evidence="2 3" key="1">
    <citation type="journal article" date="2016" name="BMC Genomics">
        <title>Comparative genomics reveals Cyclospora cayetanensis possesses coccidia-like metabolism and invasion components but unique surface antigens.</title>
        <authorList>
            <person name="Liu S."/>
            <person name="Wang L."/>
            <person name="Zheng H."/>
            <person name="Xu Z."/>
            <person name="Roellig D.M."/>
            <person name="Li N."/>
            <person name="Frace M.A."/>
            <person name="Tang K."/>
            <person name="Arrowood M.J."/>
            <person name="Moss D.M."/>
            <person name="Zhang L."/>
            <person name="Feng Y."/>
            <person name="Xiao L."/>
        </authorList>
    </citation>
    <scope>NUCLEOTIDE SEQUENCE [LARGE SCALE GENOMIC DNA]</scope>
    <source>
        <strain evidence="2 3">CHN_HEN01</strain>
    </source>
</reference>
<dbReference type="Proteomes" id="UP000095192">
    <property type="component" value="Unassembled WGS sequence"/>
</dbReference>
<name>A0A1D3CYY8_9EIME</name>
<feature type="region of interest" description="Disordered" evidence="1">
    <location>
        <begin position="105"/>
        <end position="184"/>
    </location>
</feature>
<dbReference type="EMBL" id="JROU02001466">
    <property type="protein sequence ID" value="OEH76424.1"/>
    <property type="molecule type" value="Genomic_DNA"/>
</dbReference>
<sequence length="408" mass="45778">MDALSAATAAASLAGRTIRSNAFIAVLLKIDRIFWHSEIEPVGGLLLQQRQRFPACPPLLHGISPPSPRSHGRLSLQVTLFFPSRGTFLCDTQWRTAAAQIGTQDLRAQSSSSTMNRYGRPPPKNDDELLRHGKVSQAASDSYGPGCSRSNAYPSHQQEQKLQHEPQQKLQHEPQQKLQHEPQQVLQRYQASPKFGNSSRYERHTFNSNNTMGGGTACKRCHDASHANPYLPSHPSVLLHLKRCCEPCAAFLRGECSKAPSLCFSCHHPSHQQHQPPSEEPRETEKLEPQEEAQKQLQEEMLLLQHQEHEELQADDDEHWDLVSEGCAVYSAGSPGEDGQQQQQQAADVHLPEGEQCESGSNEGPRGKEYEQQQQQHAEYDYQQQEDEDEAIEQRQQEGQALEEQPSG</sequence>
<dbReference type="VEuPathDB" id="ToxoDB:LOC34619293"/>
<feature type="compositionally biased region" description="Basic and acidic residues" evidence="1">
    <location>
        <begin position="158"/>
        <end position="180"/>
    </location>
</feature>
<feature type="region of interest" description="Disordered" evidence="1">
    <location>
        <begin position="326"/>
        <end position="408"/>
    </location>
</feature>
<evidence type="ECO:0000313" key="2">
    <source>
        <dbReference type="EMBL" id="OEH76424.1"/>
    </source>
</evidence>
<organism evidence="2 3">
    <name type="scientific">Cyclospora cayetanensis</name>
    <dbReference type="NCBI Taxonomy" id="88456"/>
    <lineage>
        <taxon>Eukaryota</taxon>
        <taxon>Sar</taxon>
        <taxon>Alveolata</taxon>
        <taxon>Apicomplexa</taxon>
        <taxon>Conoidasida</taxon>
        <taxon>Coccidia</taxon>
        <taxon>Eucoccidiorida</taxon>
        <taxon>Eimeriorina</taxon>
        <taxon>Eimeriidae</taxon>
        <taxon>Cyclospora</taxon>
    </lineage>
</organism>
<protein>
    <submittedName>
        <fullName evidence="2">Uncharacterized protein</fullName>
    </submittedName>
</protein>
<proteinExistence type="predicted"/>
<comment type="caution">
    <text evidence="2">The sequence shown here is derived from an EMBL/GenBank/DDBJ whole genome shotgun (WGS) entry which is preliminary data.</text>
</comment>
<evidence type="ECO:0000313" key="3">
    <source>
        <dbReference type="Proteomes" id="UP000095192"/>
    </source>
</evidence>
<feature type="compositionally biased region" description="Basic and acidic residues" evidence="1">
    <location>
        <begin position="277"/>
        <end position="294"/>
    </location>
</feature>
<evidence type="ECO:0000256" key="1">
    <source>
        <dbReference type="SAM" id="MobiDB-lite"/>
    </source>
</evidence>
<accession>A0A1D3CYY8</accession>
<feature type="compositionally biased region" description="Low complexity" evidence="1">
    <location>
        <begin position="372"/>
        <end position="383"/>
    </location>
</feature>
<feature type="compositionally biased region" description="Polar residues" evidence="1">
    <location>
        <begin position="105"/>
        <end position="116"/>
    </location>
</feature>
<keyword evidence="3" id="KW-1185">Reference proteome</keyword>
<dbReference type="AlphaFoldDB" id="A0A1D3CYY8"/>
<gene>
    <name evidence="2" type="ORF">cyc_02437</name>
</gene>
<feature type="region of interest" description="Disordered" evidence="1">
    <location>
        <begin position="268"/>
        <end position="294"/>
    </location>
</feature>